<comment type="subcellular location">
    <subcellularLocation>
        <location evidence="1">Endosome</location>
    </subcellularLocation>
</comment>
<sequence length="294" mass="33150">MSSNKAQKWEWSCSNCSGIQKHFLKKEEVIDHPLKPMIIVMSESRGANWRGGSTVTSTGTSTPVLDPLVSALDGSDPLSQFAQQNQDPLSIISSNDNWDDSLKSKQDINLDDHLEPWEVRRVSILSKFTTSDKLSMVSSYLSGGEKVVIKSNPPKTQSTVVKTRLEQLDDLDEESVREIGGLTQQEYMLQIEQLNQELVLAWNQDQRVKALKIAIQCSKLLVDTSVIQFYPSKFVLITDILDIFGKLVYDRLKNKSENCGPNTKRGSTSLPDNFTPDMVAELAKETCRNWFYKI</sequence>
<evidence type="ECO:0000256" key="5">
    <source>
        <dbReference type="ARBA" id="ARBA00022927"/>
    </source>
</evidence>
<accession>A0A1B6D488</accession>
<name>A0A1B6D488_9HEMI</name>
<evidence type="ECO:0000256" key="1">
    <source>
        <dbReference type="ARBA" id="ARBA00004177"/>
    </source>
</evidence>
<dbReference type="PANTHER" id="PTHR13673:SF0">
    <property type="entry name" value="VPS35 ENDOSOMAL PROTEIN-SORTING FACTOR-LIKE"/>
    <property type="match status" value="1"/>
</dbReference>
<comment type="similarity">
    <text evidence="2">Belongs to the VPS35L family.</text>
</comment>
<proteinExistence type="inferred from homology"/>
<dbReference type="EMBL" id="GEDC01016779">
    <property type="protein sequence ID" value="JAS20519.1"/>
    <property type="molecule type" value="Transcribed_RNA"/>
</dbReference>
<evidence type="ECO:0000256" key="4">
    <source>
        <dbReference type="ARBA" id="ARBA00022753"/>
    </source>
</evidence>
<dbReference type="GO" id="GO:0005768">
    <property type="term" value="C:endosome"/>
    <property type="evidence" value="ECO:0007669"/>
    <property type="project" value="UniProtKB-SubCell"/>
</dbReference>
<feature type="non-terminal residue" evidence="6">
    <location>
        <position position="294"/>
    </location>
</feature>
<gene>
    <name evidence="6" type="ORF">g.4536</name>
</gene>
<dbReference type="GO" id="GO:0032456">
    <property type="term" value="P:endocytic recycling"/>
    <property type="evidence" value="ECO:0007669"/>
    <property type="project" value="InterPro"/>
</dbReference>
<evidence type="ECO:0000256" key="2">
    <source>
        <dbReference type="ARBA" id="ARBA00010704"/>
    </source>
</evidence>
<dbReference type="AlphaFoldDB" id="A0A1B6D488"/>
<dbReference type="InterPro" id="IPR029705">
    <property type="entry name" value="VPS35L"/>
</dbReference>
<dbReference type="GO" id="GO:0015031">
    <property type="term" value="P:protein transport"/>
    <property type="evidence" value="ECO:0007669"/>
    <property type="project" value="UniProtKB-KW"/>
</dbReference>
<dbReference type="PANTHER" id="PTHR13673">
    <property type="entry name" value="ESOPHAGEAL CANCER ASSOCIATED PROTEIN"/>
    <property type="match status" value="1"/>
</dbReference>
<reference evidence="6" key="1">
    <citation type="submission" date="2015-12" db="EMBL/GenBank/DDBJ databases">
        <title>De novo transcriptome assembly of four potential Pierce s Disease insect vectors from Arizona vineyards.</title>
        <authorList>
            <person name="Tassone E.E."/>
        </authorList>
    </citation>
    <scope>NUCLEOTIDE SEQUENCE</scope>
</reference>
<protein>
    <submittedName>
        <fullName evidence="6">Uncharacterized protein</fullName>
    </submittedName>
</protein>
<keyword evidence="5" id="KW-0653">Protein transport</keyword>
<keyword evidence="4" id="KW-0967">Endosome</keyword>
<keyword evidence="3" id="KW-0813">Transport</keyword>
<organism evidence="6">
    <name type="scientific">Clastoptera arizonana</name>
    <name type="common">Arizona spittle bug</name>
    <dbReference type="NCBI Taxonomy" id="38151"/>
    <lineage>
        <taxon>Eukaryota</taxon>
        <taxon>Metazoa</taxon>
        <taxon>Ecdysozoa</taxon>
        <taxon>Arthropoda</taxon>
        <taxon>Hexapoda</taxon>
        <taxon>Insecta</taxon>
        <taxon>Pterygota</taxon>
        <taxon>Neoptera</taxon>
        <taxon>Paraneoptera</taxon>
        <taxon>Hemiptera</taxon>
        <taxon>Auchenorrhyncha</taxon>
        <taxon>Cercopoidea</taxon>
        <taxon>Clastopteridae</taxon>
        <taxon>Clastoptera</taxon>
    </lineage>
</organism>
<evidence type="ECO:0000256" key="3">
    <source>
        <dbReference type="ARBA" id="ARBA00022448"/>
    </source>
</evidence>
<evidence type="ECO:0000313" key="6">
    <source>
        <dbReference type="EMBL" id="JAS20519.1"/>
    </source>
</evidence>